<accession>A0ACA9Q0L8</accession>
<evidence type="ECO:0000313" key="2">
    <source>
        <dbReference type="Proteomes" id="UP000789702"/>
    </source>
</evidence>
<gene>
    <name evidence="1" type="ORF">DHETER_LOCUS13265</name>
</gene>
<dbReference type="Proteomes" id="UP000789702">
    <property type="component" value="Unassembled WGS sequence"/>
</dbReference>
<sequence length="81" mass="9561">AYLNYNEPTEGQDIEFFSSTNDSQSSNTSDDEYIIFDLLDTTDIDANEYIEFDHLFSEKLKNSENIYQEFLSEKYAEFMNI</sequence>
<feature type="non-terminal residue" evidence="1">
    <location>
        <position position="1"/>
    </location>
</feature>
<proteinExistence type="predicted"/>
<organism evidence="1 2">
    <name type="scientific">Dentiscutata heterogama</name>
    <dbReference type="NCBI Taxonomy" id="1316150"/>
    <lineage>
        <taxon>Eukaryota</taxon>
        <taxon>Fungi</taxon>
        <taxon>Fungi incertae sedis</taxon>
        <taxon>Mucoromycota</taxon>
        <taxon>Glomeromycotina</taxon>
        <taxon>Glomeromycetes</taxon>
        <taxon>Diversisporales</taxon>
        <taxon>Gigasporaceae</taxon>
        <taxon>Dentiscutata</taxon>
    </lineage>
</organism>
<comment type="caution">
    <text evidence="1">The sequence shown here is derived from an EMBL/GenBank/DDBJ whole genome shotgun (WGS) entry which is preliminary data.</text>
</comment>
<dbReference type="EMBL" id="CAJVPU010035622">
    <property type="protein sequence ID" value="CAG8728210.1"/>
    <property type="molecule type" value="Genomic_DNA"/>
</dbReference>
<evidence type="ECO:0000313" key="1">
    <source>
        <dbReference type="EMBL" id="CAG8728210.1"/>
    </source>
</evidence>
<keyword evidence="2" id="KW-1185">Reference proteome</keyword>
<protein>
    <submittedName>
        <fullName evidence="1">15146_t:CDS:1</fullName>
    </submittedName>
</protein>
<name>A0ACA9Q0L8_9GLOM</name>
<reference evidence="1" key="1">
    <citation type="submission" date="2021-06" db="EMBL/GenBank/DDBJ databases">
        <authorList>
            <person name="Kallberg Y."/>
            <person name="Tangrot J."/>
            <person name="Rosling A."/>
        </authorList>
    </citation>
    <scope>NUCLEOTIDE SEQUENCE</scope>
    <source>
        <strain evidence="1">IL203A</strain>
    </source>
</reference>
<feature type="non-terminal residue" evidence="1">
    <location>
        <position position="81"/>
    </location>
</feature>